<accession>A0ABW7CA48</accession>
<comment type="caution">
    <text evidence="1">The sequence shown here is derived from an EMBL/GenBank/DDBJ whole genome shotgun (WGS) entry which is preliminary data.</text>
</comment>
<dbReference type="RefSeq" id="WP_393012291.1">
    <property type="nucleotide sequence ID" value="NZ_JAZAQF010000052.1"/>
</dbReference>
<protein>
    <submittedName>
        <fullName evidence="1">Uncharacterized protein</fullName>
    </submittedName>
</protein>
<reference evidence="2" key="1">
    <citation type="journal article" date="2024" name="Algal Res.">
        <title>Biochemical, toxicological and genomic investigation of a high-biomass producing Limnothrix strain isolated from Italian shallow drinking water reservoir.</title>
        <authorList>
            <person name="Simonazzi M."/>
            <person name="Shishido T.K."/>
            <person name="Delbaje E."/>
            <person name="Wahlsten M."/>
            <person name="Fewer D.P."/>
            <person name="Sivonen K."/>
            <person name="Pezzolesi L."/>
            <person name="Pistocchi R."/>
        </authorList>
    </citation>
    <scope>NUCLEOTIDE SEQUENCE [LARGE SCALE GENOMIC DNA]</scope>
    <source>
        <strain evidence="2">LRLZ20PSL1</strain>
    </source>
</reference>
<keyword evidence="2" id="KW-1185">Reference proteome</keyword>
<dbReference type="EMBL" id="JAZAQF010000052">
    <property type="protein sequence ID" value="MFG3817748.1"/>
    <property type="molecule type" value="Genomic_DNA"/>
</dbReference>
<proteinExistence type="predicted"/>
<dbReference type="Proteomes" id="UP001604335">
    <property type="component" value="Unassembled WGS sequence"/>
</dbReference>
<organism evidence="1 2">
    <name type="scientific">Limnothrix redekei LRLZ20PSL1</name>
    <dbReference type="NCBI Taxonomy" id="3112953"/>
    <lineage>
        <taxon>Bacteria</taxon>
        <taxon>Bacillati</taxon>
        <taxon>Cyanobacteriota</taxon>
        <taxon>Cyanophyceae</taxon>
        <taxon>Pseudanabaenales</taxon>
        <taxon>Pseudanabaenaceae</taxon>
        <taxon>Limnothrix</taxon>
    </lineage>
</organism>
<name>A0ABW7CA48_9CYAN</name>
<evidence type="ECO:0000313" key="1">
    <source>
        <dbReference type="EMBL" id="MFG3817748.1"/>
    </source>
</evidence>
<evidence type="ECO:0000313" key="2">
    <source>
        <dbReference type="Proteomes" id="UP001604335"/>
    </source>
</evidence>
<sequence length="62" mass="7416">MPRRRTANPQPRPCELCQVLSLVRYRIQVDRTDQWVLACPRCQKQQSTTNPHYRYGGTWKAR</sequence>
<gene>
    <name evidence="1" type="ORF">VPK24_08875</name>
</gene>